<proteinExistence type="predicted"/>
<sequence length="234" mass="25559">MFGGYWLGGTVCLVQAVVVDWPDFALLIDLRLKETQKAEPAYQHKPPPSPNCQVENAGLTVEHSIDTALELDQKIDARAEFFPGQHPSQPACDQQSMVPHSLQPFWRLAICSRLSLNPAQDASDWRCACGLREDKDGVPGFLGNDAADTFPENPDVRVLANTKSEDGLHAAAEEKDAEEPGGIPSSRQKKADNDQRNGNHGVPEEAADPENRERTGETLSDCHVPGGTWLTKVL</sequence>
<feature type="region of interest" description="Disordered" evidence="1">
    <location>
        <begin position="171"/>
        <end position="234"/>
    </location>
</feature>
<keyword evidence="4" id="KW-1185">Reference proteome</keyword>
<reference evidence="3" key="1">
    <citation type="journal article" date="2022" name="bioRxiv">
        <title>Sequencing and chromosome-scale assembly of the giantPleurodeles waltlgenome.</title>
        <authorList>
            <person name="Brown T."/>
            <person name="Elewa A."/>
            <person name="Iarovenko S."/>
            <person name="Subramanian E."/>
            <person name="Araus A.J."/>
            <person name="Petzold A."/>
            <person name="Susuki M."/>
            <person name="Suzuki K.-i.T."/>
            <person name="Hayashi T."/>
            <person name="Toyoda A."/>
            <person name="Oliveira C."/>
            <person name="Osipova E."/>
            <person name="Leigh N.D."/>
            <person name="Simon A."/>
            <person name="Yun M.H."/>
        </authorList>
    </citation>
    <scope>NUCLEOTIDE SEQUENCE</scope>
    <source>
        <strain evidence="3">20211129_DDA</strain>
        <tissue evidence="3">Liver</tissue>
    </source>
</reference>
<keyword evidence="2" id="KW-0732">Signal</keyword>
<protein>
    <submittedName>
        <fullName evidence="3">Uncharacterized protein</fullName>
    </submittedName>
</protein>
<gene>
    <name evidence="3" type="ORF">NDU88_001597</name>
</gene>
<feature type="chain" id="PRO_5043485116" evidence="2">
    <location>
        <begin position="17"/>
        <end position="234"/>
    </location>
</feature>
<comment type="caution">
    <text evidence="3">The sequence shown here is derived from an EMBL/GenBank/DDBJ whole genome shotgun (WGS) entry which is preliminary data.</text>
</comment>
<evidence type="ECO:0000256" key="2">
    <source>
        <dbReference type="SAM" id="SignalP"/>
    </source>
</evidence>
<name>A0AAV7UUI1_PLEWA</name>
<evidence type="ECO:0000256" key="1">
    <source>
        <dbReference type="SAM" id="MobiDB-lite"/>
    </source>
</evidence>
<accession>A0AAV7UUI1</accession>
<evidence type="ECO:0000313" key="4">
    <source>
        <dbReference type="Proteomes" id="UP001066276"/>
    </source>
</evidence>
<dbReference type="AlphaFoldDB" id="A0AAV7UUI1"/>
<feature type="signal peptide" evidence="2">
    <location>
        <begin position="1"/>
        <end position="16"/>
    </location>
</feature>
<dbReference type="EMBL" id="JANPWB010000004">
    <property type="protein sequence ID" value="KAJ1192286.1"/>
    <property type="molecule type" value="Genomic_DNA"/>
</dbReference>
<organism evidence="3 4">
    <name type="scientific">Pleurodeles waltl</name>
    <name type="common">Iberian ribbed newt</name>
    <dbReference type="NCBI Taxonomy" id="8319"/>
    <lineage>
        <taxon>Eukaryota</taxon>
        <taxon>Metazoa</taxon>
        <taxon>Chordata</taxon>
        <taxon>Craniata</taxon>
        <taxon>Vertebrata</taxon>
        <taxon>Euteleostomi</taxon>
        <taxon>Amphibia</taxon>
        <taxon>Batrachia</taxon>
        <taxon>Caudata</taxon>
        <taxon>Salamandroidea</taxon>
        <taxon>Salamandridae</taxon>
        <taxon>Pleurodelinae</taxon>
        <taxon>Pleurodeles</taxon>
    </lineage>
</organism>
<dbReference type="Proteomes" id="UP001066276">
    <property type="component" value="Chromosome 2_2"/>
</dbReference>
<evidence type="ECO:0000313" key="3">
    <source>
        <dbReference type="EMBL" id="KAJ1192286.1"/>
    </source>
</evidence>